<dbReference type="Proteomes" id="UP000694872">
    <property type="component" value="Unplaced"/>
</dbReference>
<dbReference type="InterPro" id="IPR004210">
    <property type="entry name" value="BESS_motif"/>
</dbReference>
<dbReference type="PROSITE" id="PS51031">
    <property type="entry name" value="BESS"/>
    <property type="match status" value="1"/>
</dbReference>
<keyword evidence="1" id="KW-0539">Nucleus</keyword>
<gene>
    <name evidence="5" type="primary">LOC106121101</name>
</gene>
<comment type="subcellular location">
    <subcellularLocation>
        <location evidence="1">Nucleus</location>
    </subcellularLocation>
</comment>
<dbReference type="AlphaFoldDB" id="A0AAJ7ECP6"/>
<dbReference type="PROSITE" id="PS51029">
    <property type="entry name" value="MADF"/>
    <property type="match status" value="1"/>
</dbReference>
<dbReference type="Pfam" id="PF10545">
    <property type="entry name" value="MADF_DNA_bdg"/>
    <property type="match status" value="1"/>
</dbReference>
<name>A0AAJ7ECP6_PAPXU</name>
<dbReference type="GO" id="GO:0006357">
    <property type="term" value="P:regulation of transcription by RNA polymerase II"/>
    <property type="evidence" value="ECO:0007669"/>
    <property type="project" value="TreeGrafter"/>
</dbReference>
<evidence type="ECO:0000259" key="4">
    <source>
        <dbReference type="PROSITE" id="PS51031"/>
    </source>
</evidence>
<dbReference type="InterPro" id="IPR039353">
    <property type="entry name" value="TF_Adf1"/>
</dbReference>
<organism evidence="5">
    <name type="scientific">Papilio xuthus</name>
    <name type="common">Asian swallowtail butterfly</name>
    <dbReference type="NCBI Taxonomy" id="66420"/>
    <lineage>
        <taxon>Eukaryota</taxon>
        <taxon>Metazoa</taxon>
        <taxon>Ecdysozoa</taxon>
        <taxon>Arthropoda</taxon>
        <taxon>Hexapoda</taxon>
        <taxon>Insecta</taxon>
        <taxon>Pterygota</taxon>
        <taxon>Neoptera</taxon>
        <taxon>Endopterygota</taxon>
        <taxon>Lepidoptera</taxon>
        <taxon>Glossata</taxon>
        <taxon>Ditrysia</taxon>
        <taxon>Papilionoidea</taxon>
        <taxon>Papilionidae</taxon>
        <taxon>Papilioninae</taxon>
        <taxon>Papilio</taxon>
    </lineage>
</organism>
<feature type="domain" description="MADF" evidence="3">
    <location>
        <begin position="8"/>
        <end position="101"/>
    </location>
</feature>
<feature type="region of interest" description="Disordered" evidence="2">
    <location>
        <begin position="107"/>
        <end position="152"/>
    </location>
</feature>
<dbReference type="Pfam" id="PF02944">
    <property type="entry name" value="BESS"/>
    <property type="match status" value="1"/>
</dbReference>
<evidence type="ECO:0000259" key="3">
    <source>
        <dbReference type="PROSITE" id="PS51029"/>
    </source>
</evidence>
<dbReference type="RefSeq" id="XP_013172055.1">
    <property type="nucleotide sequence ID" value="XM_013316601.1"/>
</dbReference>
<dbReference type="InterPro" id="IPR006578">
    <property type="entry name" value="MADF-dom"/>
</dbReference>
<evidence type="ECO:0000256" key="1">
    <source>
        <dbReference type="PROSITE-ProRule" id="PRU00371"/>
    </source>
</evidence>
<dbReference type="PANTHER" id="PTHR12243">
    <property type="entry name" value="MADF DOMAIN TRANSCRIPTION FACTOR"/>
    <property type="match status" value="1"/>
</dbReference>
<dbReference type="GO" id="GO:0005634">
    <property type="term" value="C:nucleus"/>
    <property type="evidence" value="ECO:0007669"/>
    <property type="project" value="UniProtKB-SubCell"/>
</dbReference>
<feature type="compositionally biased region" description="Basic and acidic residues" evidence="2">
    <location>
        <begin position="133"/>
        <end position="152"/>
    </location>
</feature>
<protein>
    <submittedName>
        <fullName evidence="5">Uncharacterized protein LOC106121101</fullName>
    </submittedName>
</protein>
<proteinExistence type="predicted"/>
<accession>A0AAJ7ECP6</accession>
<evidence type="ECO:0000256" key="2">
    <source>
        <dbReference type="SAM" id="MobiDB-lite"/>
    </source>
</evidence>
<dbReference type="GeneID" id="106121101"/>
<reference evidence="5" key="1">
    <citation type="submission" date="2025-08" db="UniProtKB">
        <authorList>
            <consortium name="RefSeq"/>
        </authorList>
    </citation>
    <scope>IDENTIFICATION</scope>
</reference>
<dbReference type="GO" id="GO:0003677">
    <property type="term" value="F:DNA binding"/>
    <property type="evidence" value="ECO:0007669"/>
    <property type="project" value="InterPro"/>
</dbReference>
<dbReference type="KEGG" id="pxu:106121101"/>
<feature type="compositionally biased region" description="Acidic residues" evidence="2">
    <location>
        <begin position="114"/>
        <end position="129"/>
    </location>
</feature>
<dbReference type="SMART" id="SM00595">
    <property type="entry name" value="MADF"/>
    <property type="match status" value="1"/>
</dbReference>
<dbReference type="PANTHER" id="PTHR12243:SF69">
    <property type="entry name" value="SI:CH73-59F11.3"/>
    <property type="match status" value="1"/>
</dbReference>
<feature type="domain" description="BESS" evidence="4">
    <location>
        <begin position="184"/>
        <end position="223"/>
    </location>
</feature>
<dbReference type="GO" id="GO:0005667">
    <property type="term" value="C:transcription regulator complex"/>
    <property type="evidence" value="ECO:0007669"/>
    <property type="project" value="TreeGrafter"/>
</dbReference>
<evidence type="ECO:0000313" key="5">
    <source>
        <dbReference type="RefSeq" id="XP_013172055.1"/>
    </source>
</evidence>
<sequence length="233" mass="27721">MQNINTETFINEVMNRPAIWCSTNAQYKNKNVVRKKWDEILKLFPGSKVVDLKKKWKNLRDHYRKELKRCSVSRSGDPDGERYESSWKYFHNMSFTKDELIPVASEVNVKEEEKDSEDDNSASAEEDYTETNVESKKEQDTEQIGNERKRTAQDLRQEYLEIEKKKLKLLESETQRHSTDDISKSQDYHFLMSLLPEIEKLPLVNKFRLRNRFNDVLLEELHSIVITPHYQTD</sequence>